<gene>
    <name evidence="3" type="ordered locus">MTES_2027</name>
</gene>
<reference key="2">
    <citation type="submission" date="2011-02" db="EMBL/GenBank/DDBJ databases">
        <title>Genome sequence of Microbacterium testaceum StLB037.</title>
        <authorList>
            <person name="Morohoshi T."/>
            <person name="Wang W.Z."/>
            <person name="Someya N."/>
            <person name="Ikeda T."/>
        </authorList>
    </citation>
    <scope>NUCLEOTIDE SEQUENCE</scope>
    <source>
        <strain>StLB037</strain>
    </source>
</reference>
<dbReference type="Proteomes" id="UP000008975">
    <property type="component" value="Chromosome"/>
</dbReference>
<evidence type="ECO:0000256" key="2">
    <source>
        <dbReference type="SAM" id="SignalP"/>
    </source>
</evidence>
<dbReference type="HOGENOM" id="CLU_051827_1_0_11"/>
<keyword evidence="2" id="KW-0732">Signal</keyword>
<name>E8NDD3_MICTS</name>
<accession>E8NDD3</accession>
<protein>
    <recommendedName>
        <fullName evidence="5">DUF916 domain-containing protein</fullName>
    </recommendedName>
</protein>
<dbReference type="KEGG" id="mts:MTES_2027"/>
<feature type="chain" id="PRO_5003228845" description="DUF916 domain-containing protein" evidence="2">
    <location>
        <begin position="29"/>
        <end position="433"/>
    </location>
</feature>
<feature type="transmembrane region" description="Helical" evidence="1">
    <location>
        <begin position="331"/>
        <end position="351"/>
    </location>
</feature>
<reference evidence="3 4" key="1">
    <citation type="journal article" date="2011" name="J. Bacteriol.">
        <title>Genome sequence of Microbacterium testaceum StLB037, an N-acylhomoserine lactone-degrading bacterium isolated from potato leaves.</title>
        <authorList>
            <person name="Morohoshi T."/>
            <person name="Wang W.-Z."/>
            <person name="Someya N."/>
            <person name="Ikeda T."/>
        </authorList>
    </citation>
    <scope>NUCLEOTIDE SEQUENCE [LARGE SCALE GENOMIC DNA]</scope>
    <source>
        <strain evidence="3 4">StLB037</strain>
    </source>
</reference>
<keyword evidence="1" id="KW-0472">Membrane</keyword>
<feature type="transmembrane region" description="Helical" evidence="1">
    <location>
        <begin position="289"/>
        <end position="307"/>
    </location>
</feature>
<evidence type="ECO:0000313" key="4">
    <source>
        <dbReference type="Proteomes" id="UP000008975"/>
    </source>
</evidence>
<keyword evidence="1" id="KW-1133">Transmembrane helix</keyword>
<dbReference type="STRING" id="979556.MTES_2027"/>
<organism evidence="3 4">
    <name type="scientific">Microbacterium testaceum (strain StLB037)</name>
    <dbReference type="NCBI Taxonomy" id="979556"/>
    <lineage>
        <taxon>Bacteria</taxon>
        <taxon>Bacillati</taxon>
        <taxon>Actinomycetota</taxon>
        <taxon>Actinomycetes</taxon>
        <taxon>Micrococcales</taxon>
        <taxon>Microbacteriaceae</taxon>
        <taxon>Microbacterium</taxon>
    </lineage>
</organism>
<sequence>MRAFLGRILLAAAVAVCALLAPPPPAHAADSVSWSVEPVTAAGDATGHPWVELTLDPGARREQYLRVTNRGAEAVVFSLSAADGYFTDTGRFTMLPAGQRSADAGTWITLPASVSVDPGASVVVPFTVDVPANATPGDHLAGVAAGIFSEQDTVGVESRIGFRVLTRVTGDVVPAVSTTATADYHPPWNPFLPGRLEVHLATRNTGNTRLSAENEVAVTGPLGLAARTSRSDPLPELAPGDERQATVTVDDVWPLFAMTAVVATTAADAGGNSEGVTAATRVTVPAMPWSQLLVGGCAVALVVLAVWDRRRRRRRWASLVEKAREQGRRDAVSGVWSVAVAVLLAAGVMGISPPPVHASEPVGVTVDISPQPEPMPPSMSPGGGAALAQTGTSLPASLAVGGTVIVAAGTMFWTISRRRDARRASSSRAESAS</sequence>
<evidence type="ECO:0008006" key="5">
    <source>
        <dbReference type="Google" id="ProtNLM"/>
    </source>
</evidence>
<evidence type="ECO:0000256" key="1">
    <source>
        <dbReference type="SAM" id="Phobius"/>
    </source>
</evidence>
<feature type="transmembrane region" description="Helical" evidence="1">
    <location>
        <begin position="396"/>
        <end position="415"/>
    </location>
</feature>
<keyword evidence="1" id="KW-0812">Transmembrane</keyword>
<dbReference type="eggNOG" id="COG1470">
    <property type="taxonomic scope" value="Bacteria"/>
</dbReference>
<dbReference type="EMBL" id="AP012052">
    <property type="protein sequence ID" value="BAJ74991.1"/>
    <property type="molecule type" value="Genomic_DNA"/>
</dbReference>
<dbReference type="AlphaFoldDB" id="E8NDD3"/>
<proteinExistence type="predicted"/>
<dbReference type="OrthoDB" id="4336304at2"/>
<evidence type="ECO:0000313" key="3">
    <source>
        <dbReference type="EMBL" id="BAJ74991.1"/>
    </source>
</evidence>
<dbReference type="RefSeq" id="WP_013585116.1">
    <property type="nucleotide sequence ID" value="NC_015125.1"/>
</dbReference>
<feature type="signal peptide" evidence="2">
    <location>
        <begin position="1"/>
        <end position="28"/>
    </location>
</feature>